<dbReference type="InterPro" id="IPR021834">
    <property type="entry name" value="DUF3426"/>
</dbReference>
<evidence type="ECO:0000256" key="1">
    <source>
        <dbReference type="SAM" id="MobiDB-lite"/>
    </source>
</evidence>
<reference evidence="4 5" key="1">
    <citation type="submission" date="2017-07" db="EMBL/GenBank/DDBJ databases">
        <title>Acidovorax KNDSW TSA 6 genome sequence and assembly.</title>
        <authorList>
            <person name="Mayilraj S."/>
        </authorList>
    </citation>
    <scope>NUCLEOTIDE SEQUENCE [LARGE SCALE GENOMIC DNA]</scope>
    <source>
        <strain evidence="4 5">KNDSW-TSA6</strain>
    </source>
</reference>
<dbReference type="AlphaFoldDB" id="A0A235EJ35"/>
<feature type="region of interest" description="Disordered" evidence="1">
    <location>
        <begin position="360"/>
        <end position="380"/>
    </location>
</feature>
<feature type="compositionally biased region" description="Low complexity" evidence="1">
    <location>
        <begin position="88"/>
        <end position="102"/>
    </location>
</feature>
<evidence type="ECO:0000313" key="4">
    <source>
        <dbReference type="EMBL" id="OYD48465.1"/>
    </source>
</evidence>
<keyword evidence="2" id="KW-1133">Transmembrane helix</keyword>
<keyword evidence="2" id="KW-0472">Membrane</keyword>
<evidence type="ECO:0000313" key="5">
    <source>
        <dbReference type="Proteomes" id="UP000215441"/>
    </source>
</evidence>
<dbReference type="InterPro" id="IPR011723">
    <property type="entry name" value="Znf/thioredoxin_put"/>
</dbReference>
<comment type="caution">
    <text evidence="4">The sequence shown here is derived from an EMBL/GenBank/DDBJ whole genome shotgun (WGS) entry which is preliminary data.</text>
</comment>
<organism evidence="4 5">
    <name type="scientific">Acidovorax kalamii</name>
    <dbReference type="NCBI Taxonomy" id="2004485"/>
    <lineage>
        <taxon>Bacteria</taxon>
        <taxon>Pseudomonadati</taxon>
        <taxon>Pseudomonadota</taxon>
        <taxon>Betaproteobacteria</taxon>
        <taxon>Burkholderiales</taxon>
        <taxon>Comamonadaceae</taxon>
        <taxon>Acidovorax</taxon>
    </lineage>
</organism>
<proteinExistence type="predicted"/>
<sequence>MSQITRCPSCATSFKVVADQLRISEGWVRCGQCKEVFDASAHLLPVAPAALLPDVSLTDVRPPPAPAARKSDAERAWGGGAAPPSSPALGRGAQAAPMAAHAVHPTKHADAGGHHAGTSLPTAVAPLAPAMPVLDIPAPTVPAFLAAGATASGADALSLAPTAPFSWRSVPTPWVAEAVDSSLHSSSPSLSGPTVDVQTMEEVLARPVLDAAAGAAAEEVALPTIAADADVAGAADVARGGYELPAADPHDSMGVDDLMTSGEVGVEGSLAGVSEALVGATGHALAAAPALEHPEEALSSGLPSADHHDAPPVVPATPGAVPESLPSVDFVQRPVVDEIPAALELVADDSPAAVLQARVRQPGPRQAEGDEQGEDAGDEAGPEVSFVVAARRKAFWRKPVVRAVLVLVLLVLVVGLLLQVAVQERDRIAATDPRARPWLLKLCEPLQCEVAPQRQIADVVIDSSSFNKARGDSYQLALTMKSKADIPLAMPAVELTLTDAQDQPVLRRVLLPNDMAAPAELPARGEWSTSVSVIVTTGGARVAGYRLLAFYP</sequence>
<dbReference type="OrthoDB" id="5294582at2"/>
<accession>A0A235EJ35</accession>
<name>A0A235EJ35_9BURK</name>
<dbReference type="Pfam" id="PF11906">
    <property type="entry name" value="DUF3426"/>
    <property type="match status" value="1"/>
</dbReference>
<dbReference type="Proteomes" id="UP000215441">
    <property type="component" value="Unassembled WGS sequence"/>
</dbReference>
<gene>
    <name evidence="4" type="ORF">CBY09_20815</name>
</gene>
<keyword evidence="2" id="KW-0812">Transmembrane</keyword>
<evidence type="ECO:0000256" key="2">
    <source>
        <dbReference type="SAM" id="Phobius"/>
    </source>
</evidence>
<keyword evidence="5" id="KW-1185">Reference proteome</keyword>
<feature type="transmembrane region" description="Helical" evidence="2">
    <location>
        <begin position="400"/>
        <end position="422"/>
    </location>
</feature>
<evidence type="ECO:0000259" key="3">
    <source>
        <dbReference type="Pfam" id="PF13719"/>
    </source>
</evidence>
<dbReference type="Pfam" id="PF13719">
    <property type="entry name" value="Zn_ribbon_5"/>
    <property type="match status" value="1"/>
</dbReference>
<dbReference type="NCBIfam" id="TIGR02098">
    <property type="entry name" value="MJ0042_CXXC"/>
    <property type="match status" value="1"/>
</dbReference>
<protein>
    <recommendedName>
        <fullName evidence="3">Zinc finger/thioredoxin putative domain-containing protein</fullName>
    </recommendedName>
</protein>
<feature type="compositionally biased region" description="Acidic residues" evidence="1">
    <location>
        <begin position="369"/>
        <end position="380"/>
    </location>
</feature>
<dbReference type="EMBL" id="NOIG01000012">
    <property type="protein sequence ID" value="OYD48465.1"/>
    <property type="molecule type" value="Genomic_DNA"/>
</dbReference>
<feature type="domain" description="Zinc finger/thioredoxin putative" evidence="3">
    <location>
        <begin position="4"/>
        <end position="39"/>
    </location>
</feature>
<feature type="region of interest" description="Disordered" evidence="1">
    <location>
        <begin position="62"/>
        <end position="117"/>
    </location>
</feature>